<sequence>MLSVLQTNFNGIDGLTYQNGPRPQLTDNGVIIRMSVVPISPTDWKLESDANATNEQLANLPRVIGIQGTGRIIEVGRNRNESLLNQRVLVVNPSGVYSEYVLSENPDWIFPLPDNVTNDAAAALSAGTALTIKHEIDISSSDNLVITGANSVIGLTLLQMIDEQQRKIYPVVTAMSKEYFQEQMPGLTSYTRKEVPQLNGSTLIVDIVGKKDLLNHLATKTNNVQVVSIALMKDDELTQFKFIHDEFSSDNYRRFINQLSSGQLKPIINKTFQVKQTKEAQHFAKETHSRGRVLVNFDAS</sequence>
<dbReference type="eggNOG" id="COG0604">
    <property type="taxonomic scope" value="Bacteria"/>
</dbReference>
<dbReference type="Gene3D" id="3.40.50.720">
    <property type="entry name" value="NAD(P)-binding Rossmann-like Domain"/>
    <property type="match status" value="1"/>
</dbReference>
<dbReference type="InterPro" id="IPR020843">
    <property type="entry name" value="ER"/>
</dbReference>
<dbReference type="InterPro" id="IPR011032">
    <property type="entry name" value="GroES-like_sf"/>
</dbReference>
<comment type="caution">
    <text evidence="4">The sequence shown here is derived from an EMBL/GenBank/DDBJ whole genome shotgun (WGS) entry which is preliminary data.</text>
</comment>
<dbReference type="Proteomes" id="UP000051820">
    <property type="component" value="Unassembled WGS sequence"/>
</dbReference>
<dbReference type="InterPro" id="IPR013154">
    <property type="entry name" value="ADH-like_N"/>
</dbReference>
<dbReference type="SUPFAM" id="SSF50129">
    <property type="entry name" value="GroES-like"/>
    <property type="match status" value="1"/>
</dbReference>
<dbReference type="Pfam" id="PF08240">
    <property type="entry name" value="ADH_N"/>
    <property type="match status" value="1"/>
</dbReference>
<reference evidence="4 5" key="1">
    <citation type="journal article" date="2015" name="Genome Announc.">
        <title>Expanding the biotechnology potential of lactobacilli through comparative genomics of 213 strains and associated genera.</title>
        <authorList>
            <person name="Sun Z."/>
            <person name="Harris H.M."/>
            <person name="McCann A."/>
            <person name="Guo C."/>
            <person name="Argimon S."/>
            <person name="Zhang W."/>
            <person name="Yang X."/>
            <person name="Jeffery I.B."/>
            <person name="Cooney J.C."/>
            <person name="Kagawa T.F."/>
            <person name="Liu W."/>
            <person name="Song Y."/>
            <person name="Salvetti E."/>
            <person name="Wrobel A."/>
            <person name="Rasinkangas P."/>
            <person name="Parkhill J."/>
            <person name="Rea M.C."/>
            <person name="O'Sullivan O."/>
            <person name="Ritari J."/>
            <person name="Douillard F.P."/>
            <person name="Paul Ross R."/>
            <person name="Yang R."/>
            <person name="Briner A.E."/>
            <person name="Felis G.E."/>
            <person name="de Vos W.M."/>
            <person name="Barrangou R."/>
            <person name="Klaenhammer T.R."/>
            <person name="Caufield P.W."/>
            <person name="Cui Y."/>
            <person name="Zhang H."/>
            <person name="O'Toole P.W."/>
        </authorList>
    </citation>
    <scope>NUCLEOTIDE SEQUENCE [LARGE SCALE GENOMIC DNA]</scope>
    <source>
        <strain evidence="4 5">DSM 5007</strain>
    </source>
</reference>
<evidence type="ECO:0000313" key="5">
    <source>
        <dbReference type="Proteomes" id="UP000051820"/>
    </source>
</evidence>
<dbReference type="AlphaFoldDB" id="A0A0R1VVV1"/>
<accession>A0A0R1VVV1</accession>
<keyword evidence="1" id="KW-0521">NADP</keyword>
<evidence type="ECO:0000256" key="1">
    <source>
        <dbReference type="ARBA" id="ARBA00022857"/>
    </source>
</evidence>
<keyword evidence="5" id="KW-1185">Reference proteome</keyword>
<organism evidence="4 5">
    <name type="scientific">Paucilactobacillus suebicus DSM 5007 = KCTC 3549</name>
    <dbReference type="NCBI Taxonomy" id="1423807"/>
    <lineage>
        <taxon>Bacteria</taxon>
        <taxon>Bacillati</taxon>
        <taxon>Bacillota</taxon>
        <taxon>Bacilli</taxon>
        <taxon>Lactobacillales</taxon>
        <taxon>Lactobacillaceae</taxon>
        <taxon>Paucilactobacillus</taxon>
    </lineage>
</organism>
<evidence type="ECO:0000259" key="3">
    <source>
        <dbReference type="SMART" id="SM00829"/>
    </source>
</evidence>
<keyword evidence="2" id="KW-0560">Oxidoreductase</keyword>
<evidence type="ECO:0000313" key="4">
    <source>
        <dbReference type="EMBL" id="KRM09873.1"/>
    </source>
</evidence>
<name>A0A0R1VVV1_9LACO</name>
<proteinExistence type="predicted"/>
<dbReference type="EMBL" id="AZGF01000034">
    <property type="protein sequence ID" value="KRM09873.1"/>
    <property type="molecule type" value="Genomic_DNA"/>
</dbReference>
<dbReference type="PANTHER" id="PTHR48106">
    <property type="entry name" value="QUINONE OXIDOREDUCTASE PIG3-RELATED"/>
    <property type="match status" value="1"/>
</dbReference>
<dbReference type="GO" id="GO:0016651">
    <property type="term" value="F:oxidoreductase activity, acting on NAD(P)H"/>
    <property type="evidence" value="ECO:0007669"/>
    <property type="project" value="TreeGrafter"/>
</dbReference>
<dbReference type="Gene3D" id="3.90.180.10">
    <property type="entry name" value="Medium-chain alcohol dehydrogenases, catalytic domain"/>
    <property type="match status" value="1"/>
</dbReference>
<dbReference type="PANTHER" id="PTHR48106:SF18">
    <property type="entry name" value="QUINONE OXIDOREDUCTASE PIG3"/>
    <property type="match status" value="1"/>
</dbReference>
<dbReference type="PATRIC" id="fig|1423807.3.peg.1572"/>
<dbReference type="SMART" id="SM00829">
    <property type="entry name" value="PKS_ER"/>
    <property type="match status" value="1"/>
</dbReference>
<gene>
    <name evidence="4" type="ORF">FD16_GL001534</name>
</gene>
<dbReference type="STRING" id="1423807.FD16_GL001534"/>
<evidence type="ECO:0000256" key="2">
    <source>
        <dbReference type="ARBA" id="ARBA00023002"/>
    </source>
</evidence>
<dbReference type="GO" id="GO:0070402">
    <property type="term" value="F:NADPH binding"/>
    <property type="evidence" value="ECO:0007669"/>
    <property type="project" value="TreeGrafter"/>
</dbReference>
<dbReference type="OrthoDB" id="110915at2"/>
<dbReference type="RefSeq" id="WP_010622467.1">
    <property type="nucleotide sequence ID" value="NZ_AZGF01000034.1"/>
</dbReference>
<feature type="domain" description="Enoyl reductase (ER)" evidence="3">
    <location>
        <begin position="11"/>
        <end position="295"/>
    </location>
</feature>
<protein>
    <submittedName>
        <fullName evidence="4">NADPH quinone reductase or related Zn-dependent oxidoreductase</fullName>
    </submittedName>
</protein>